<dbReference type="RefSeq" id="WP_171435378.1">
    <property type="nucleotide sequence ID" value="NZ_JABFJV010000067.1"/>
</dbReference>
<organism evidence="3 4">
    <name type="scientific">Corallococcus exercitus</name>
    <dbReference type="NCBI Taxonomy" id="2316736"/>
    <lineage>
        <taxon>Bacteria</taxon>
        <taxon>Pseudomonadati</taxon>
        <taxon>Myxococcota</taxon>
        <taxon>Myxococcia</taxon>
        <taxon>Myxococcales</taxon>
        <taxon>Cystobacterineae</taxon>
        <taxon>Myxococcaceae</taxon>
        <taxon>Corallococcus</taxon>
    </lineage>
</organism>
<keyword evidence="2" id="KW-0732">Signal</keyword>
<dbReference type="InterPro" id="IPR011754">
    <property type="entry name" value="Mxa_paralog_2268"/>
</dbReference>
<protein>
    <submittedName>
        <fullName evidence="3">DUF2381 family protein</fullName>
    </submittedName>
</protein>
<dbReference type="AlphaFoldDB" id="A0A7Y4KIQ6"/>
<dbReference type="NCBIfam" id="TIGR02268">
    <property type="entry name" value="Myxococcus xanthus paralogous family TIGR02268"/>
    <property type="match status" value="1"/>
</dbReference>
<keyword evidence="1" id="KW-0175">Coiled coil</keyword>
<accession>A0A7Y4KIQ6</accession>
<evidence type="ECO:0000313" key="3">
    <source>
        <dbReference type="EMBL" id="NOK34377.1"/>
    </source>
</evidence>
<dbReference type="Proteomes" id="UP000563426">
    <property type="component" value="Unassembled WGS sequence"/>
</dbReference>
<feature type="signal peptide" evidence="2">
    <location>
        <begin position="1"/>
        <end position="20"/>
    </location>
</feature>
<comment type="caution">
    <text evidence="3">The sequence shown here is derived from an EMBL/GenBank/DDBJ whole genome shotgun (WGS) entry which is preliminary data.</text>
</comment>
<feature type="chain" id="PRO_5030821400" evidence="2">
    <location>
        <begin position="21"/>
        <end position="301"/>
    </location>
</feature>
<name>A0A7Y4KIQ6_9BACT</name>
<evidence type="ECO:0000256" key="2">
    <source>
        <dbReference type="SAM" id="SignalP"/>
    </source>
</evidence>
<feature type="coiled-coil region" evidence="1">
    <location>
        <begin position="140"/>
        <end position="167"/>
    </location>
</feature>
<gene>
    <name evidence="3" type="ORF">HMI49_14330</name>
</gene>
<proteinExistence type="predicted"/>
<sequence>MPSCLLVALPVLLWSTCALAAAPVKKEGVGALRIEVGAEDTGALPIHIGPGVSTTLLFDTDIQQDQVSLESRAQFARVSTGSTVLVLIPSSDLPQGGSLKLSIPFKDAGSTLPSRLSLTLVVDSGSVDRQVEVYRRARSAESYRLEVQQLRTELERLRQESTSLVGEKGEQPGLRGLLMSAEDPPGLAVLRVELQENCKPPCLLLVEKSYLYSSGARLAVMLLLRSADKMPWRIGRAVLVDQQGKKWESMPPAQSGPITAGAEAKVVLEFDLNNPPTGRYQLNVSDVEGNRAMQWNGLTFP</sequence>
<keyword evidence="4" id="KW-1185">Reference proteome</keyword>
<dbReference type="Pfam" id="PF09544">
    <property type="entry name" value="DUF2381"/>
    <property type="match status" value="1"/>
</dbReference>
<evidence type="ECO:0000313" key="4">
    <source>
        <dbReference type="Proteomes" id="UP000563426"/>
    </source>
</evidence>
<dbReference type="EMBL" id="JABFJV010000067">
    <property type="protein sequence ID" value="NOK34377.1"/>
    <property type="molecule type" value="Genomic_DNA"/>
</dbReference>
<evidence type="ECO:0000256" key="1">
    <source>
        <dbReference type="SAM" id="Coils"/>
    </source>
</evidence>
<reference evidence="3 4" key="1">
    <citation type="submission" date="2020-05" db="EMBL/GenBank/DDBJ databases">
        <authorList>
            <person name="Whitworth D."/>
        </authorList>
    </citation>
    <scope>NUCLEOTIDE SEQUENCE [LARGE SCALE GENOMIC DNA]</scope>
    <source>
        <strain evidence="3 4">AB043B</strain>
    </source>
</reference>